<keyword evidence="1" id="KW-0732">Signal</keyword>
<dbReference type="OrthoDB" id="3648195at2759"/>
<keyword evidence="3" id="KW-1185">Reference proteome</keyword>
<reference evidence="2 3" key="1">
    <citation type="submission" date="2015-07" db="EMBL/GenBank/DDBJ databases">
        <title>Comparative genomics of the Sigatoka disease complex on banana suggests a link between parallel evolutionary changes in Pseudocercospora fijiensis and Pseudocercospora eumusae and increased virulence on the banana host.</title>
        <authorList>
            <person name="Chang T.-C."/>
            <person name="Salvucci A."/>
            <person name="Crous P.W."/>
            <person name="Stergiopoulos I."/>
        </authorList>
    </citation>
    <scope>NUCLEOTIDE SEQUENCE [LARGE SCALE GENOMIC DNA]</scope>
    <source>
        <strain evidence="2 3">CBS 116634</strain>
    </source>
</reference>
<dbReference type="EMBL" id="LFZO01000277">
    <property type="protein sequence ID" value="KXT10204.1"/>
    <property type="molecule type" value="Genomic_DNA"/>
</dbReference>
<dbReference type="EMBL" id="LFZO01000277">
    <property type="protein sequence ID" value="KXT10203.1"/>
    <property type="molecule type" value="Genomic_DNA"/>
</dbReference>
<organism evidence="2 3">
    <name type="scientific">Pseudocercospora musae</name>
    <dbReference type="NCBI Taxonomy" id="113226"/>
    <lineage>
        <taxon>Eukaryota</taxon>
        <taxon>Fungi</taxon>
        <taxon>Dikarya</taxon>
        <taxon>Ascomycota</taxon>
        <taxon>Pezizomycotina</taxon>
        <taxon>Dothideomycetes</taxon>
        <taxon>Dothideomycetidae</taxon>
        <taxon>Mycosphaerellales</taxon>
        <taxon>Mycosphaerellaceae</taxon>
        <taxon>Pseudocercospora</taxon>
    </lineage>
</organism>
<dbReference type="Proteomes" id="UP000073492">
    <property type="component" value="Unassembled WGS sequence"/>
</dbReference>
<evidence type="ECO:0000313" key="3">
    <source>
        <dbReference type="Proteomes" id="UP000073492"/>
    </source>
</evidence>
<evidence type="ECO:0000256" key="1">
    <source>
        <dbReference type="SAM" id="SignalP"/>
    </source>
</evidence>
<sequence length="177" mass="19110">MHFRSVLAVISASAISSTIAAPVANADASPVPSSSSPSEDALLTAREIDAAQEAHRADLRQTAHEKFAKQFCYPGYPFYCYSSTTTKNYNYVSNPSNHGYGIRVHDGTTTLNFGNTQLGFHPDGTIFYKDTLGRNCDVTHTGGPKGDGCAQYLYLTNGGGAIYPGKTNQCWYYGINC</sequence>
<feature type="chain" id="PRO_5007807122" evidence="1">
    <location>
        <begin position="21"/>
        <end position="177"/>
    </location>
</feature>
<gene>
    <name evidence="2" type="ORF">AC579_438</name>
</gene>
<protein>
    <submittedName>
        <fullName evidence="2">Uncharacterized protein</fullName>
    </submittedName>
</protein>
<feature type="signal peptide" evidence="1">
    <location>
        <begin position="1"/>
        <end position="20"/>
    </location>
</feature>
<dbReference type="AlphaFoldDB" id="A0A139I612"/>
<name>A0A139I612_9PEZI</name>
<comment type="caution">
    <text evidence="2">The sequence shown here is derived from an EMBL/GenBank/DDBJ whole genome shotgun (WGS) entry which is preliminary data.</text>
</comment>
<proteinExistence type="predicted"/>
<accession>A0A139I612</accession>
<evidence type="ECO:0000313" key="2">
    <source>
        <dbReference type="EMBL" id="KXT10203.1"/>
    </source>
</evidence>